<name>A0A1A0H974_9ASCO</name>
<dbReference type="RefSeq" id="XP_018711088.1">
    <property type="nucleotide sequence ID" value="XM_018854932.1"/>
</dbReference>
<protein>
    <submittedName>
        <fullName evidence="2">Uncharacterized protein</fullName>
    </submittedName>
</protein>
<sequence>MIFNFRHHSKERRFSTCLVCIETHILTFCGPTIQISTYIGRLSFSLQFCCRFSVACFLFLGDHAAVTGAVIIMHDKIIGRRD</sequence>
<evidence type="ECO:0000313" key="2">
    <source>
        <dbReference type="EMBL" id="OBA20566.1"/>
    </source>
</evidence>
<proteinExistence type="predicted"/>
<dbReference type="EMBL" id="LXTC01000004">
    <property type="protein sequence ID" value="OBA20566.1"/>
    <property type="molecule type" value="Genomic_DNA"/>
</dbReference>
<evidence type="ECO:0000256" key="1">
    <source>
        <dbReference type="SAM" id="Phobius"/>
    </source>
</evidence>
<dbReference type="Proteomes" id="UP000092555">
    <property type="component" value="Unassembled WGS sequence"/>
</dbReference>
<accession>A0A1A0H974</accession>
<reference evidence="2 3" key="1">
    <citation type="submission" date="2016-05" db="EMBL/GenBank/DDBJ databases">
        <title>Comparative genomics of biotechnologically important yeasts.</title>
        <authorList>
            <consortium name="DOE Joint Genome Institute"/>
            <person name="Riley R."/>
            <person name="Haridas S."/>
            <person name="Wolfe K.H."/>
            <person name="Lopes M.R."/>
            <person name="Hittinger C.T."/>
            <person name="Goker M."/>
            <person name="Salamov A."/>
            <person name="Wisecaver J."/>
            <person name="Long T.M."/>
            <person name="Aerts A.L."/>
            <person name="Barry K."/>
            <person name="Choi C."/>
            <person name="Clum A."/>
            <person name="Coughlan A.Y."/>
            <person name="Deshpande S."/>
            <person name="Douglass A.P."/>
            <person name="Hanson S.J."/>
            <person name="Klenk H.-P."/>
            <person name="LaButti K."/>
            <person name="Lapidus A."/>
            <person name="Lindquist E."/>
            <person name="Lipzen A."/>
            <person name="Meier-kolthoff J.P."/>
            <person name="Ohm R.A."/>
            <person name="Otillar R.P."/>
            <person name="Pangilinan J."/>
            <person name="Peng Y."/>
            <person name="Rokas A."/>
            <person name="Rosa C.A."/>
            <person name="Scheuner C."/>
            <person name="Sibirny A.A."/>
            <person name="Slot J.C."/>
            <person name="Stielow J.B."/>
            <person name="Sun H."/>
            <person name="Kurtzman C.P."/>
            <person name="Blackwell M."/>
            <person name="Grigoriev I.V."/>
            <person name="Jeffries T.W."/>
        </authorList>
    </citation>
    <scope>NUCLEOTIDE SEQUENCE [LARGE SCALE GENOMIC DNA]</scope>
    <source>
        <strain evidence="2 3">NRRL YB-4993</strain>
    </source>
</reference>
<comment type="caution">
    <text evidence="2">The sequence shown here is derived from an EMBL/GenBank/DDBJ whole genome shotgun (WGS) entry which is preliminary data.</text>
</comment>
<keyword evidence="1" id="KW-1133">Transmembrane helix</keyword>
<evidence type="ECO:0000313" key="3">
    <source>
        <dbReference type="Proteomes" id="UP000092555"/>
    </source>
</evidence>
<keyword evidence="1" id="KW-0472">Membrane</keyword>
<gene>
    <name evidence="2" type="ORF">METBIDRAFT_200752</name>
</gene>
<feature type="transmembrane region" description="Helical" evidence="1">
    <location>
        <begin position="52"/>
        <end position="73"/>
    </location>
</feature>
<dbReference type="AlphaFoldDB" id="A0A1A0H974"/>
<dbReference type="GeneID" id="30027908"/>
<organism evidence="2 3">
    <name type="scientific">Metschnikowia bicuspidata var. bicuspidata NRRL YB-4993</name>
    <dbReference type="NCBI Taxonomy" id="869754"/>
    <lineage>
        <taxon>Eukaryota</taxon>
        <taxon>Fungi</taxon>
        <taxon>Dikarya</taxon>
        <taxon>Ascomycota</taxon>
        <taxon>Saccharomycotina</taxon>
        <taxon>Pichiomycetes</taxon>
        <taxon>Metschnikowiaceae</taxon>
        <taxon>Metschnikowia</taxon>
    </lineage>
</organism>
<keyword evidence="1" id="KW-0812">Transmembrane</keyword>
<keyword evidence="3" id="KW-1185">Reference proteome</keyword>